<evidence type="ECO:0000259" key="1">
    <source>
        <dbReference type="Pfam" id="PF06054"/>
    </source>
</evidence>
<dbReference type="AlphaFoldDB" id="A0A7S5DQA5"/>
<name>A0A7S5DQA5_RHIRH</name>
<gene>
    <name evidence="3" type="ORF">pC5.8a_162</name>
</gene>
<evidence type="ECO:0000259" key="2">
    <source>
        <dbReference type="Pfam" id="PF25164"/>
    </source>
</evidence>
<reference evidence="3" key="1">
    <citation type="submission" date="2018-12" db="EMBL/GenBank/DDBJ databases">
        <title>Three Rhizobium rhizogenes strains isolated from the same crown gall tumor carry diverse plasmids.</title>
        <authorList>
            <person name="Pulawska J."/>
            <person name="Kuzmanovic N."/>
        </authorList>
    </citation>
    <scope>NUCLEOTIDE SEQUENCE</scope>
    <source>
        <strain evidence="3">Colt5.8</strain>
        <plasmid evidence="3">pColt5.8a</plasmid>
    </source>
</reference>
<dbReference type="Pfam" id="PF06054">
    <property type="entry name" value="CoiA_nuc"/>
    <property type="match status" value="1"/>
</dbReference>
<dbReference type="Pfam" id="PF25164">
    <property type="entry name" value="CoiA_N"/>
    <property type="match status" value="1"/>
</dbReference>
<dbReference type="InterPro" id="IPR010330">
    <property type="entry name" value="CoiA_nuc"/>
</dbReference>
<protein>
    <submittedName>
        <fullName evidence="3">Competence CoiA-like family protein</fullName>
    </submittedName>
</protein>
<keyword evidence="3" id="KW-0614">Plasmid</keyword>
<feature type="domain" description="Competence protein CoiA nuclease-like" evidence="1">
    <location>
        <begin position="67"/>
        <end position="162"/>
    </location>
</feature>
<proteinExistence type="predicted"/>
<feature type="domain" description="Competence protein CoiA-like N-terminal" evidence="2">
    <location>
        <begin position="29"/>
        <end position="62"/>
    </location>
</feature>
<dbReference type="EMBL" id="MK318971">
    <property type="protein sequence ID" value="QCL09654.1"/>
    <property type="molecule type" value="Genomic_DNA"/>
</dbReference>
<accession>A0A7S5DQA5</accession>
<geneLocation type="plasmid" evidence="3">
    <name>pColt5.8a</name>
</geneLocation>
<sequence length="277" mass="31169">MRTCNGRRAVMLTANCNGYRVDAASSSRGALFECPKCGRQVTLKKGQIKIAHFAHKPPTDCTWASGETQAHMQAKTVLRDSFRALGFGADYEVEVLSIGGDRRADVLVTSPDGSARWAMEVQHTPILFDAIEKRTNAYCAARIPVLWMGLLSRKMKEDAQSVPNGLTIRQYTIRPWEKWAQALAFKELWYVDPEDKVLWRGSFTDHLIHVESTSWYSEGGEEQSAGGYSRKSKRWRTLNLQGPFRVDQLSLGSKWRKAWSSKVFSLPAGVIALLTVR</sequence>
<evidence type="ECO:0000313" key="3">
    <source>
        <dbReference type="EMBL" id="QCL09654.1"/>
    </source>
</evidence>
<dbReference type="InterPro" id="IPR057253">
    <property type="entry name" value="CoiA-like_N"/>
</dbReference>
<organism evidence="3">
    <name type="scientific">Rhizobium rhizogenes</name>
    <name type="common">Agrobacterium rhizogenes</name>
    <dbReference type="NCBI Taxonomy" id="359"/>
    <lineage>
        <taxon>Bacteria</taxon>
        <taxon>Pseudomonadati</taxon>
        <taxon>Pseudomonadota</taxon>
        <taxon>Alphaproteobacteria</taxon>
        <taxon>Hyphomicrobiales</taxon>
        <taxon>Rhizobiaceae</taxon>
        <taxon>Rhizobium/Agrobacterium group</taxon>
        <taxon>Rhizobium</taxon>
    </lineage>
</organism>